<sequence length="376" mass="42978">MKGSSYRISKLLEEKVSAEQQHQKVIGAAPRAALSPVKWPLPIPVTYGTPAMESLWNAWQFQSSLINFITYQRLSWQLRVRGDDQTVLLGPQPFSVGPIRTGSASITSPQAMILNEPSKLWNRNNVSRPNEEDPYLCVRCQKWFSTSHGLEVHMRRTHSGRKPFACDKCGKAFSHEVSLSQHRSTHINEKAFECAQCGKVFKRSSTLSTHLMIHTDTRPYACPYCDKRFHQKSDMKKHTYIHTGEKPHKCKVCGKAFSQSSNLITHTRKHTGFKPFMCELCGRAFQRKVDFRRHVDAHHQPTTSECQSYNLRREADESSAIGSLKCQQRQNEPTATSFFYQQQQRYAKKEQSGASMLQPLDLSKFSPRAKAQTTVQ</sequence>
<dbReference type="InterPro" id="IPR036236">
    <property type="entry name" value="Znf_C2H2_sf"/>
</dbReference>
<dbReference type="GO" id="GO:0000122">
    <property type="term" value="P:negative regulation of transcription by RNA polymerase II"/>
    <property type="evidence" value="ECO:0007669"/>
    <property type="project" value="UniProtKB-ARBA"/>
</dbReference>
<dbReference type="Pfam" id="PF13894">
    <property type="entry name" value="zf-C2H2_4"/>
    <property type="match status" value="1"/>
</dbReference>
<dbReference type="PANTHER" id="PTHR24409">
    <property type="entry name" value="ZINC FINGER PROTEIN 142"/>
    <property type="match status" value="1"/>
</dbReference>
<evidence type="ECO:0000256" key="5">
    <source>
        <dbReference type="PROSITE-ProRule" id="PRU00042"/>
    </source>
</evidence>
<proteinExistence type="predicted"/>
<dbReference type="Pfam" id="PF00096">
    <property type="entry name" value="zf-C2H2"/>
    <property type="match status" value="4"/>
</dbReference>
<dbReference type="GO" id="GO:0000977">
    <property type="term" value="F:RNA polymerase II transcription regulatory region sequence-specific DNA binding"/>
    <property type="evidence" value="ECO:0007669"/>
    <property type="project" value="TreeGrafter"/>
</dbReference>
<evidence type="ECO:0000256" key="3">
    <source>
        <dbReference type="ARBA" id="ARBA00022771"/>
    </source>
</evidence>
<dbReference type="AlphaFoldDB" id="A0A077Z5Z5"/>
<dbReference type="STRING" id="36087.A0A077Z5Z5"/>
<accession>A0A077Z5Z5</accession>
<dbReference type="InterPro" id="IPR013087">
    <property type="entry name" value="Znf_C2H2_type"/>
</dbReference>
<dbReference type="FunFam" id="3.30.160.60:FF:000432">
    <property type="entry name" value="zinc finger protein Gfi-1b isoform X1"/>
    <property type="match status" value="1"/>
</dbReference>
<keyword evidence="1" id="KW-0479">Metal-binding</keyword>
<dbReference type="Proteomes" id="UP000030665">
    <property type="component" value="Unassembled WGS sequence"/>
</dbReference>
<evidence type="ECO:0000256" key="2">
    <source>
        <dbReference type="ARBA" id="ARBA00022737"/>
    </source>
</evidence>
<keyword evidence="2" id="KW-0677">Repeat</keyword>
<reference evidence="8" key="1">
    <citation type="submission" date="2014-01" db="EMBL/GenBank/DDBJ databases">
        <authorList>
            <person name="Aslett M."/>
        </authorList>
    </citation>
    <scope>NUCLEOTIDE SEQUENCE</scope>
</reference>
<feature type="domain" description="C2H2-type" evidence="7">
    <location>
        <begin position="192"/>
        <end position="219"/>
    </location>
</feature>
<dbReference type="PROSITE" id="PS00028">
    <property type="entry name" value="ZINC_FINGER_C2H2_1"/>
    <property type="match status" value="6"/>
</dbReference>
<evidence type="ECO:0000313" key="9">
    <source>
        <dbReference type="Proteomes" id="UP000030665"/>
    </source>
</evidence>
<feature type="domain" description="C2H2-type" evidence="7">
    <location>
        <begin position="248"/>
        <end position="275"/>
    </location>
</feature>
<feature type="domain" description="C2H2-type" evidence="7">
    <location>
        <begin position="135"/>
        <end position="163"/>
    </location>
</feature>
<dbReference type="GO" id="GO:0000981">
    <property type="term" value="F:DNA-binding transcription factor activity, RNA polymerase II-specific"/>
    <property type="evidence" value="ECO:0007669"/>
    <property type="project" value="TreeGrafter"/>
</dbReference>
<dbReference type="Gene3D" id="3.30.160.60">
    <property type="entry name" value="Classic Zinc Finger"/>
    <property type="match status" value="6"/>
</dbReference>
<evidence type="ECO:0000256" key="4">
    <source>
        <dbReference type="ARBA" id="ARBA00022833"/>
    </source>
</evidence>
<dbReference type="PROSITE" id="PS50157">
    <property type="entry name" value="ZINC_FINGER_C2H2_2"/>
    <property type="match status" value="6"/>
</dbReference>
<feature type="domain" description="C2H2-type" evidence="7">
    <location>
        <begin position="276"/>
        <end position="303"/>
    </location>
</feature>
<dbReference type="PANTHER" id="PTHR24409:SF295">
    <property type="entry name" value="AZ2-RELATED"/>
    <property type="match status" value="1"/>
</dbReference>
<protein>
    <submittedName>
        <fullName evidence="8">Zinc finger protein 398</fullName>
    </submittedName>
</protein>
<feature type="domain" description="C2H2-type" evidence="7">
    <location>
        <begin position="164"/>
        <end position="191"/>
    </location>
</feature>
<dbReference type="FunFam" id="3.30.160.60:FF:000345">
    <property type="entry name" value="Zinc finger protein Gfi-1"/>
    <property type="match status" value="1"/>
</dbReference>
<name>A0A077Z5Z5_TRITR</name>
<organism evidence="8 9">
    <name type="scientific">Trichuris trichiura</name>
    <name type="common">Whipworm</name>
    <name type="synonym">Trichocephalus trichiurus</name>
    <dbReference type="NCBI Taxonomy" id="36087"/>
    <lineage>
        <taxon>Eukaryota</taxon>
        <taxon>Metazoa</taxon>
        <taxon>Ecdysozoa</taxon>
        <taxon>Nematoda</taxon>
        <taxon>Enoplea</taxon>
        <taxon>Dorylaimia</taxon>
        <taxon>Trichinellida</taxon>
        <taxon>Trichuridae</taxon>
        <taxon>Trichuris</taxon>
    </lineage>
</organism>
<evidence type="ECO:0000259" key="7">
    <source>
        <dbReference type="PROSITE" id="PS50157"/>
    </source>
</evidence>
<dbReference type="FunFam" id="3.30.160.60:FF:000245">
    <property type="entry name" value="zinc finger protein Gfi-1"/>
    <property type="match status" value="1"/>
</dbReference>
<gene>
    <name evidence="8" type="ORF">TTRE_0000385401</name>
</gene>
<feature type="domain" description="C2H2-type" evidence="7">
    <location>
        <begin position="220"/>
        <end position="247"/>
    </location>
</feature>
<evidence type="ECO:0000256" key="6">
    <source>
        <dbReference type="SAM" id="MobiDB-lite"/>
    </source>
</evidence>
<evidence type="ECO:0000256" key="1">
    <source>
        <dbReference type="ARBA" id="ARBA00022723"/>
    </source>
</evidence>
<dbReference type="GO" id="GO:0005634">
    <property type="term" value="C:nucleus"/>
    <property type="evidence" value="ECO:0007669"/>
    <property type="project" value="TreeGrafter"/>
</dbReference>
<feature type="region of interest" description="Disordered" evidence="6">
    <location>
        <begin position="350"/>
        <end position="376"/>
    </location>
</feature>
<reference evidence="8" key="2">
    <citation type="submission" date="2014-03" db="EMBL/GenBank/DDBJ databases">
        <title>The whipworm genome and dual-species transcriptomics of an intimate host-pathogen interaction.</title>
        <authorList>
            <person name="Foth B.J."/>
            <person name="Tsai I.J."/>
            <person name="Reid A.J."/>
            <person name="Bancroft A.J."/>
            <person name="Nichol S."/>
            <person name="Tracey A."/>
            <person name="Holroyd N."/>
            <person name="Cotton J.A."/>
            <person name="Stanley E.J."/>
            <person name="Zarowiecki M."/>
            <person name="Liu J.Z."/>
            <person name="Huckvale T."/>
            <person name="Cooper P.J."/>
            <person name="Grencis R.K."/>
            <person name="Berriman M."/>
        </authorList>
    </citation>
    <scope>NUCLEOTIDE SEQUENCE [LARGE SCALE GENOMIC DNA]</scope>
</reference>
<keyword evidence="9" id="KW-1185">Reference proteome</keyword>
<evidence type="ECO:0000313" key="8">
    <source>
        <dbReference type="EMBL" id="CDW55581.1"/>
    </source>
</evidence>
<dbReference type="SMART" id="SM00355">
    <property type="entry name" value="ZnF_C2H2"/>
    <property type="match status" value="6"/>
</dbReference>
<dbReference type="FunFam" id="3.30.160.60:FF:000446">
    <property type="entry name" value="Zinc finger protein"/>
    <property type="match status" value="1"/>
</dbReference>
<keyword evidence="4" id="KW-0862">Zinc</keyword>
<dbReference type="OrthoDB" id="6155966at2759"/>
<keyword evidence="3 5" id="KW-0863">Zinc-finger</keyword>
<dbReference type="GO" id="GO:0008270">
    <property type="term" value="F:zinc ion binding"/>
    <property type="evidence" value="ECO:0007669"/>
    <property type="project" value="UniProtKB-KW"/>
</dbReference>
<dbReference type="EMBL" id="HG805965">
    <property type="protein sequence ID" value="CDW55581.1"/>
    <property type="molecule type" value="Genomic_DNA"/>
</dbReference>
<dbReference type="SUPFAM" id="SSF57667">
    <property type="entry name" value="beta-beta-alpha zinc fingers"/>
    <property type="match status" value="4"/>
</dbReference>
<dbReference type="FunFam" id="3.30.160.60:FF:000690">
    <property type="entry name" value="Zinc finger protein 354C"/>
    <property type="match status" value="1"/>
</dbReference>